<dbReference type="InParanoid" id="A0A7J8E329"/>
<dbReference type="AlphaFoldDB" id="A0A7J8E329"/>
<reference evidence="3 4" key="1">
    <citation type="journal article" date="2020" name="Nature">
        <title>Six reference-quality genomes reveal evolution of bat adaptations.</title>
        <authorList>
            <person name="Jebb D."/>
            <person name="Huang Z."/>
            <person name="Pippel M."/>
            <person name="Hughes G.M."/>
            <person name="Lavrichenko K."/>
            <person name="Devanna P."/>
            <person name="Winkler S."/>
            <person name="Jermiin L.S."/>
            <person name="Skirmuntt E.C."/>
            <person name="Katzourakis A."/>
            <person name="Burkitt-Gray L."/>
            <person name="Ray D.A."/>
            <person name="Sullivan K.A.M."/>
            <person name="Roscito J.G."/>
            <person name="Kirilenko B.M."/>
            <person name="Davalos L.M."/>
            <person name="Corthals A.P."/>
            <person name="Power M.L."/>
            <person name="Jones G."/>
            <person name="Ransome R.D."/>
            <person name="Dechmann D.K.N."/>
            <person name="Locatelli A.G."/>
            <person name="Puechmaille S.J."/>
            <person name="Fedrigo O."/>
            <person name="Jarvis E.D."/>
            <person name="Hiller M."/>
            <person name="Vernes S.C."/>
            <person name="Myers E.W."/>
            <person name="Teeling E.C."/>
        </authorList>
    </citation>
    <scope>NUCLEOTIDE SEQUENCE [LARGE SCALE GENOMIC DNA]</scope>
    <source>
        <strain evidence="3">MMolMol1</strain>
        <tissue evidence="3">Muscle</tissue>
    </source>
</reference>
<dbReference type="Proteomes" id="UP000550707">
    <property type="component" value="Unassembled WGS sequence"/>
</dbReference>
<comment type="caution">
    <text evidence="3">The sequence shown here is derived from an EMBL/GenBank/DDBJ whole genome shotgun (WGS) entry which is preliminary data.</text>
</comment>
<evidence type="ECO:0000313" key="4">
    <source>
        <dbReference type="Proteomes" id="UP000550707"/>
    </source>
</evidence>
<keyword evidence="4" id="KW-1185">Reference proteome</keyword>
<accession>A0A7J8E329</accession>
<evidence type="ECO:0000256" key="1">
    <source>
        <dbReference type="SAM" id="MobiDB-lite"/>
    </source>
</evidence>
<feature type="chain" id="PRO_5029524664" evidence="2">
    <location>
        <begin position="22"/>
        <end position="124"/>
    </location>
</feature>
<sequence>MCLSHMDVFISFCLLLPPFHSIYKSMEKYPLVRINNNNKKKRLTENQVEGKERGRELDASRKHPYPKQGSPNCGRPGSDLYGAGFIMQTQSRFLCFPASHCDLSSTGAEQSSWRSARRDTLTRI</sequence>
<gene>
    <name evidence="3" type="ORF">HJG59_009051</name>
</gene>
<feature type="compositionally biased region" description="Basic and acidic residues" evidence="1">
    <location>
        <begin position="48"/>
        <end position="61"/>
    </location>
</feature>
<proteinExistence type="predicted"/>
<keyword evidence="2" id="KW-0732">Signal</keyword>
<organism evidence="3 4">
    <name type="scientific">Molossus molossus</name>
    <name type="common">Pallas' mastiff bat</name>
    <name type="synonym">Vespertilio molossus</name>
    <dbReference type="NCBI Taxonomy" id="27622"/>
    <lineage>
        <taxon>Eukaryota</taxon>
        <taxon>Metazoa</taxon>
        <taxon>Chordata</taxon>
        <taxon>Craniata</taxon>
        <taxon>Vertebrata</taxon>
        <taxon>Euteleostomi</taxon>
        <taxon>Mammalia</taxon>
        <taxon>Eutheria</taxon>
        <taxon>Laurasiatheria</taxon>
        <taxon>Chiroptera</taxon>
        <taxon>Yangochiroptera</taxon>
        <taxon>Molossidae</taxon>
        <taxon>Molossus</taxon>
    </lineage>
</organism>
<evidence type="ECO:0000313" key="3">
    <source>
        <dbReference type="EMBL" id="KAF6429731.1"/>
    </source>
</evidence>
<feature type="region of interest" description="Disordered" evidence="1">
    <location>
        <begin position="36"/>
        <end position="75"/>
    </location>
</feature>
<dbReference type="EMBL" id="JACASF010000015">
    <property type="protein sequence ID" value="KAF6429731.1"/>
    <property type="molecule type" value="Genomic_DNA"/>
</dbReference>
<feature type="signal peptide" evidence="2">
    <location>
        <begin position="1"/>
        <end position="21"/>
    </location>
</feature>
<name>A0A7J8E329_MOLMO</name>
<protein>
    <submittedName>
        <fullName evidence="3">Uncharacterized protein</fullName>
    </submittedName>
</protein>
<evidence type="ECO:0000256" key="2">
    <source>
        <dbReference type="SAM" id="SignalP"/>
    </source>
</evidence>